<dbReference type="RefSeq" id="XP_022669519.1">
    <property type="nucleotide sequence ID" value="XM_022813784.1"/>
</dbReference>
<feature type="coiled-coil region" evidence="14">
    <location>
        <begin position="896"/>
        <end position="1011"/>
    </location>
</feature>
<evidence type="ECO:0000256" key="10">
    <source>
        <dbReference type="ARBA" id="ARBA00023017"/>
    </source>
</evidence>
<comment type="similarity">
    <text evidence="4">Belongs to the dynactin 150 kDa subunit family.</text>
</comment>
<dbReference type="InterPro" id="IPR036859">
    <property type="entry name" value="CAP-Gly_dom_sf"/>
</dbReference>
<evidence type="ECO:0000256" key="7">
    <source>
        <dbReference type="ARBA" id="ARBA00022618"/>
    </source>
</evidence>
<evidence type="ECO:0000256" key="6">
    <source>
        <dbReference type="ARBA" id="ARBA00022490"/>
    </source>
</evidence>
<evidence type="ECO:0000256" key="4">
    <source>
        <dbReference type="ARBA" id="ARBA00011010"/>
    </source>
</evidence>
<dbReference type="Gene3D" id="2.30.30.190">
    <property type="entry name" value="CAP Gly-rich-like domain"/>
    <property type="match status" value="1"/>
</dbReference>
<evidence type="ECO:0000256" key="9">
    <source>
        <dbReference type="ARBA" id="ARBA00022776"/>
    </source>
</evidence>
<organism evidence="17 18">
    <name type="scientific">Varroa destructor</name>
    <name type="common">Honeybee mite</name>
    <dbReference type="NCBI Taxonomy" id="109461"/>
    <lineage>
        <taxon>Eukaryota</taxon>
        <taxon>Metazoa</taxon>
        <taxon>Ecdysozoa</taxon>
        <taxon>Arthropoda</taxon>
        <taxon>Chelicerata</taxon>
        <taxon>Arachnida</taxon>
        <taxon>Acari</taxon>
        <taxon>Parasitiformes</taxon>
        <taxon>Mesostigmata</taxon>
        <taxon>Gamasina</taxon>
        <taxon>Dermanyssoidea</taxon>
        <taxon>Varroidae</taxon>
        <taxon>Varroa</taxon>
    </lineage>
</organism>
<evidence type="ECO:0000259" key="16">
    <source>
        <dbReference type="PROSITE" id="PS50245"/>
    </source>
</evidence>
<dbReference type="InParanoid" id="A0A7M7KQZ2"/>
<evidence type="ECO:0000313" key="18">
    <source>
        <dbReference type="Proteomes" id="UP000594260"/>
    </source>
</evidence>
<dbReference type="SMART" id="SM01052">
    <property type="entry name" value="CAP_GLY"/>
    <property type="match status" value="1"/>
</dbReference>
<keyword evidence="12" id="KW-0206">Cytoskeleton</keyword>
<evidence type="ECO:0000256" key="13">
    <source>
        <dbReference type="ARBA" id="ARBA00023306"/>
    </source>
</evidence>
<comment type="subcellular location">
    <subcellularLocation>
        <location evidence="3">Cytoplasm</location>
        <location evidence="3">Cell cortex</location>
    </subcellularLocation>
    <subcellularLocation>
        <location evidence="1">Cytoplasm</location>
        <location evidence="1">Cytoskeleton</location>
        <location evidence="1">Microtubule organizing center</location>
        <location evidence="1">Centrosome</location>
        <location evidence="1">Centriole</location>
    </subcellularLocation>
    <subcellularLocation>
        <location evidence="2">Cytoplasm</location>
        <location evidence="2">Cytoskeleton</location>
        <location evidence="2">Spindle</location>
    </subcellularLocation>
</comment>
<keyword evidence="11 14" id="KW-0175">Coiled coil</keyword>
<dbReference type="AlphaFoldDB" id="A0A7M7KQZ2"/>
<dbReference type="PANTHER" id="PTHR18916:SF6">
    <property type="entry name" value="DYNACTIN SUBUNIT 1"/>
    <property type="match status" value="1"/>
</dbReference>
<dbReference type="FunCoup" id="A0A7M7KQZ2">
    <property type="interactions" value="1511"/>
</dbReference>
<keyword evidence="9" id="KW-0498">Mitosis</keyword>
<evidence type="ECO:0000256" key="1">
    <source>
        <dbReference type="ARBA" id="ARBA00004114"/>
    </source>
</evidence>
<dbReference type="OrthoDB" id="2130750at2759"/>
<feature type="coiled-coil region" evidence="14">
    <location>
        <begin position="180"/>
        <end position="514"/>
    </location>
</feature>
<evidence type="ECO:0000256" key="3">
    <source>
        <dbReference type="ARBA" id="ARBA00004544"/>
    </source>
</evidence>
<proteinExistence type="inferred from homology"/>
<protein>
    <recommendedName>
        <fullName evidence="5">Dynactin subunit 1</fullName>
    </recommendedName>
</protein>
<feature type="domain" description="CAP-Gly" evidence="16">
    <location>
        <begin position="27"/>
        <end position="69"/>
    </location>
</feature>
<keyword evidence="7" id="KW-0132">Cell division</keyword>
<evidence type="ECO:0000256" key="2">
    <source>
        <dbReference type="ARBA" id="ARBA00004186"/>
    </source>
</evidence>
<evidence type="ECO:0000256" key="8">
    <source>
        <dbReference type="ARBA" id="ARBA00022701"/>
    </source>
</evidence>
<keyword evidence="6" id="KW-0963">Cytoplasm</keyword>
<dbReference type="GO" id="GO:0030286">
    <property type="term" value="C:dynein complex"/>
    <property type="evidence" value="ECO:0007669"/>
    <property type="project" value="UniProtKB-KW"/>
</dbReference>
<dbReference type="GO" id="GO:0005874">
    <property type="term" value="C:microtubule"/>
    <property type="evidence" value="ECO:0007669"/>
    <property type="project" value="UniProtKB-KW"/>
</dbReference>
<keyword evidence="8" id="KW-0493">Microtubule</keyword>
<dbReference type="KEGG" id="vde:111253794"/>
<feature type="compositionally biased region" description="Low complexity" evidence="15">
    <location>
        <begin position="83"/>
        <end position="103"/>
    </location>
</feature>
<dbReference type="PROSITE" id="PS00845">
    <property type="entry name" value="CAP_GLY_1"/>
    <property type="match status" value="1"/>
</dbReference>
<feature type="compositionally biased region" description="Polar residues" evidence="15">
    <location>
        <begin position="128"/>
        <end position="137"/>
    </location>
</feature>
<dbReference type="OMA" id="LFEMEPV"/>
<dbReference type="Pfam" id="PF01302">
    <property type="entry name" value="CAP_GLY"/>
    <property type="match status" value="1"/>
</dbReference>
<dbReference type="SUPFAM" id="SSF74924">
    <property type="entry name" value="Cap-Gly domain"/>
    <property type="match status" value="1"/>
</dbReference>
<evidence type="ECO:0000313" key="17">
    <source>
        <dbReference type="EnsemblMetazoa" id="XP_022669519"/>
    </source>
</evidence>
<evidence type="ECO:0000256" key="12">
    <source>
        <dbReference type="ARBA" id="ARBA00023212"/>
    </source>
</evidence>
<dbReference type="GeneID" id="111253794"/>
<dbReference type="Pfam" id="PF12455">
    <property type="entry name" value="Dynactin"/>
    <property type="match status" value="1"/>
</dbReference>
<evidence type="ECO:0000256" key="5">
    <source>
        <dbReference type="ARBA" id="ARBA00016574"/>
    </source>
</evidence>
<reference evidence="17" key="1">
    <citation type="submission" date="2021-01" db="UniProtKB">
        <authorList>
            <consortium name="EnsemblMetazoa"/>
        </authorList>
    </citation>
    <scope>IDENTIFICATION</scope>
</reference>
<sequence>MTERSLRIGERVELVGKDVAGKVAFVGLTEFSSGKWVGVILDEPKGKNNGTVQGKSYFSCSDNCGIFLRQSQLKLLEDMSASRTSIGSSGSSSGPRASMAPPGRSKLKPPATSSATRKTSLGAAGRLSTGTVNAPSRTASTLSVAASEKSLDELSASITSVTSTTAVQMEGELTSARVAVMKKDKEIDDLKAEVKDLQEKLETIMAKRGEDREKIREFEKTKIQLEQLLEYKAKITESQADLQKQLAQARKEAQDAIEEKNRHAEEMSDVSEAIEMATLDKEMAEEKTEQLQLELDDLKTRAEMAESELQLLKTELEEKGPQSVGADFMNKQQEQQILKLKDAVVKLRDINATDRMKMSEMTKELEQVKHDLSDVRRINAKLNQEVDKYEVQIGELHEQIDAALGAEEMVEKLTEKNLSLEEKVRELQEMVDDLEKMQELNDELQETARESEQDLREEIEIANSKLLDAHKKIEAMNYAIADYEQTIQKFRDHTERLKDKIEELQKRLVEETQDRSLQTATESIDYKVRFAETKAHARAIEMELRRLEVVQANQHVRYVCAFLPDAFQARGGDHEAVKMLLLVPRIIAKCDILAAQLREKFPAPEYITRALVLRTHTLEQYTYGCMMLYLLYTLHALLQQYTTAFDSCSVDLYQKCATLFSEMLAQERLIDFYIDLLRKDQLDENVPLDKLEKAVTYFESLYSVHLSSERVSGSQFMGDRLKVMGVSCYAILACLKAIKSLTKDNKDELLALLDDAVIVTEEIQQVLKKIKRRVPEQNSPIVLELSTDTQEEVLECCHKLGRVLRVFLSLQKAAIQSTISQGEHNEEIALEKLKELTHEATDRVYGKDDNGPECLRLSLKGVLDALTALNDKVQEGSMEKEGSSIIKMTPPAQICAQTAKEKAKDMDQMRVRIEQQQSDIQELRKAVKAKTEEVREMSLRRDMAEKRIDMACKDVEEQRDRLQRQLDELQIQMKKNEKEHNETTEVLESDISQLEKERRELKEQIKLLQRKGDALGIRTDVRMSPAHSHAPTTAPPSGSAPLIQGFGQVSDEAIDCLRSQVAALSRALQTIRNSNFHRTADEVSKAANRLRALNIPKNPGWLLKATNNKEDSLPQEHLDIRQKIYELTKRINQVRSEYLSTLAEQGTITPLGSKNAGTALAQHAAREVTLARLKEQSFRLETEIRELVARVRPGQHIRTSLREFPHPLFTKAHLEKDASLIGRVKVPFEQEKTESVFIDYPSIQKIHRLILS</sequence>
<name>A0A7M7KQZ2_VARDE</name>
<accession>A0A7M7KQZ2</accession>
<evidence type="ECO:0000256" key="14">
    <source>
        <dbReference type="SAM" id="Coils"/>
    </source>
</evidence>
<dbReference type="PANTHER" id="PTHR18916">
    <property type="entry name" value="DYNACTIN 1-RELATED MICROTUBULE-BINDING"/>
    <property type="match status" value="1"/>
</dbReference>
<keyword evidence="13" id="KW-0131">Cell cycle</keyword>
<evidence type="ECO:0000256" key="11">
    <source>
        <dbReference type="ARBA" id="ARBA00023054"/>
    </source>
</evidence>
<keyword evidence="18" id="KW-1185">Reference proteome</keyword>
<dbReference type="PROSITE" id="PS50245">
    <property type="entry name" value="CAP_GLY_2"/>
    <property type="match status" value="1"/>
</dbReference>
<dbReference type="EnsemblMetazoa" id="XM_022813784">
    <property type="protein sequence ID" value="XP_022669519"/>
    <property type="gene ID" value="LOC111253794"/>
</dbReference>
<evidence type="ECO:0000256" key="15">
    <source>
        <dbReference type="SAM" id="MobiDB-lite"/>
    </source>
</evidence>
<dbReference type="InterPro" id="IPR022157">
    <property type="entry name" value="Dynactin"/>
</dbReference>
<feature type="region of interest" description="Disordered" evidence="15">
    <location>
        <begin position="83"/>
        <end position="137"/>
    </location>
</feature>
<dbReference type="Proteomes" id="UP000594260">
    <property type="component" value="Unplaced"/>
</dbReference>
<dbReference type="InterPro" id="IPR000938">
    <property type="entry name" value="CAP-Gly_domain"/>
</dbReference>
<keyword evidence="10" id="KW-0243">Dynein</keyword>